<dbReference type="InterPro" id="IPR029044">
    <property type="entry name" value="Nucleotide-diphossugar_trans"/>
</dbReference>
<evidence type="ECO:0000313" key="4">
    <source>
        <dbReference type="Proteomes" id="UP000640509"/>
    </source>
</evidence>
<accession>A0ABQ1VDD2</accession>
<dbReference type="PANTHER" id="PTHR43777">
    <property type="entry name" value="MOLYBDENUM COFACTOR CYTIDYLYLTRANSFERASE"/>
    <property type="match status" value="1"/>
</dbReference>
<dbReference type="Gene3D" id="3.90.550.10">
    <property type="entry name" value="Spore Coat Polysaccharide Biosynthesis Protein SpsA, Chain A"/>
    <property type="match status" value="1"/>
</dbReference>
<evidence type="ECO:0000259" key="2">
    <source>
        <dbReference type="Pfam" id="PF12804"/>
    </source>
</evidence>
<dbReference type="SUPFAM" id="SSF53448">
    <property type="entry name" value="Nucleotide-diphospho-sugar transferases"/>
    <property type="match status" value="1"/>
</dbReference>
<dbReference type="RefSeq" id="WP_188713697.1">
    <property type="nucleotide sequence ID" value="NZ_BMIV01000001.1"/>
</dbReference>
<sequence length="183" mass="18910">MRLGMILAAGRSLRFGADDKLLAPWQGRPLITWAAEALKQSGCDSLGAVISSPDVGAVLPGGFALHPLPPGLSMSASFGLALRKARDAGADGLLICLGDMPNVPAALLQRLLASGESCACLRGDRRMPPAHIAAADFGRALGPSDGDQGARDFLATLPLDRLIPIDARMAHDVDRPGDLSGPT</sequence>
<comment type="caution">
    <text evidence="3">The sequence shown here is derived from an EMBL/GenBank/DDBJ whole genome shotgun (WGS) entry which is preliminary data.</text>
</comment>
<dbReference type="InterPro" id="IPR025877">
    <property type="entry name" value="MobA-like_NTP_Trfase"/>
</dbReference>
<evidence type="ECO:0000256" key="1">
    <source>
        <dbReference type="ARBA" id="ARBA00022842"/>
    </source>
</evidence>
<name>A0ABQ1VDD2_9RHOB</name>
<protein>
    <recommendedName>
        <fullName evidence="2">MobA-like NTP transferase domain-containing protein</fullName>
    </recommendedName>
</protein>
<keyword evidence="1" id="KW-0460">Magnesium</keyword>
<keyword evidence="4" id="KW-1185">Reference proteome</keyword>
<evidence type="ECO:0000313" key="3">
    <source>
        <dbReference type="EMBL" id="GGF54050.1"/>
    </source>
</evidence>
<dbReference type="Proteomes" id="UP000640509">
    <property type="component" value="Unassembled WGS sequence"/>
</dbReference>
<organism evidence="3 4">
    <name type="scientific">Paracoccus acridae</name>
    <dbReference type="NCBI Taxonomy" id="1795310"/>
    <lineage>
        <taxon>Bacteria</taxon>
        <taxon>Pseudomonadati</taxon>
        <taxon>Pseudomonadota</taxon>
        <taxon>Alphaproteobacteria</taxon>
        <taxon>Rhodobacterales</taxon>
        <taxon>Paracoccaceae</taxon>
        <taxon>Paracoccus</taxon>
    </lineage>
</organism>
<proteinExistence type="predicted"/>
<dbReference type="Pfam" id="PF12804">
    <property type="entry name" value="NTP_transf_3"/>
    <property type="match status" value="1"/>
</dbReference>
<gene>
    <name evidence="3" type="ORF">GCM10011402_02510</name>
</gene>
<dbReference type="PANTHER" id="PTHR43777:SF1">
    <property type="entry name" value="MOLYBDENUM COFACTOR CYTIDYLYLTRANSFERASE"/>
    <property type="match status" value="1"/>
</dbReference>
<dbReference type="EMBL" id="BMIV01000001">
    <property type="protein sequence ID" value="GGF54050.1"/>
    <property type="molecule type" value="Genomic_DNA"/>
</dbReference>
<feature type="domain" description="MobA-like NTP transferase" evidence="2">
    <location>
        <begin position="4"/>
        <end position="157"/>
    </location>
</feature>
<reference evidence="4" key="1">
    <citation type="journal article" date="2019" name="Int. J. Syst. Evol. Microbiol.">
        <title>The Global Catalogue of Microorganisms (GCM) 10K type strain sequencing project: providing services to taxonomists for standard genome sequencing and annotation.</title>
        <authorList>
            <consortium name="The Broad Institute Genomics Platform"/>
            <consortium name="The Broad Institute Genome Sequencing Center for Infectious Disease"/>
            <person name="Wu L."/>
            <person name="Ma J."/>
        </authorList>
    </citation>
    <scope>NUCLEOTIDE SEQUENCE [LARGE SCALE GENOMIC DNA]</scope>
    <source>
        <strain evidence="4">CGMCC 1.15419</strain>
    </source>
</reference>